<keyword evidence="7 9" id="KW-0472">Membrane</keyword>
<evidence type="ECO:0000256" key="3">
    <source>
        <dbReference type="ARBA" id="ARBA00022448"/>
    </source>
</evidence>
<keyword evidence="3" id="KW-0813">Transport</keyword>
<feature type="transmembrane region" description="Helical" evidence="9">
    <location>
        <begin position="254"/>
        <end position="273"/>
    </location>
</feature>
<comment type="caution">
    <text evidence="11">The sequence shown here is derived from an EMBL/GenBank/DDBJ whole genome shotgun (WGS) entry which is preliminary data.</text>
</comment>
<comment type="subcellular location">
    <subcellularLocation>
        <location evidence="1">Membrane</location>
        <topology evidence="1">Multi-pass membrane protein</topology>
    </subcellularLocation>
</comment>
<evidence type="ECO:0000256" key="7">
    <source>
        <dbReference type="ARBA" id="ARBA00023136"/>
    </source>
</evidence>
<evidence type="ECO:0000256" key="9">
    <source>
        <dbReference type="SAM" id="Phobius"/>
    </source>
</evidence>
<feature type="transmembrane region" description="Helical" evidence="9">
    <location>
        <begin position="185"/>
        <end position="206"/>
    </location>
</feature>
<feature type="region of interest" description="Disordered" evidence="8">
    <location>
        <begin position="1"/>
        <end position="61"/>
    </location>
</feature>
<evidence type="ECO:0000256" key="6">
    <source>
        <dbReference type="ARBA" id="ARBA00022989"/>
    </source>
</evidence>
<feature type="region of interest" description="Disordered" evidence="8">
    <location>
        <begin position="76"/>
        <end position="121"/>
    </location>
</feature>
<protein>
    <recommendedName>
        <fullName evidence="10">Amino acid transporter transmembrane domain-containing protein</fullName>
    </recommendedName>
</protein>
<evidence type="ECO:0000313" key="12">
    <source>
        <dbReference type="Proteomes" id="UP000812966"/>
    </source>
</evidence>
<dbReference type="EMBL" id="JABELV010000019">
    <property type="protein sequence ID" value="KAG7566863.1"/>
    <property type="molecule type" value="Genomic_DNA"/>
</dbReference>
<dbReference type="Pfam" id="PF01490">
    <property type="entry name" value="Aa_trans"/>
    <property type="match status" value="1"/>
</dbReference>
<feature type="transmembrane region" description="Helical" evidence="9">
    <location>
        <begin position="293"/>
        <end position="310"/>
    </location>
</feature>
<feature type="transmembrane region" description="Helical" evidence="9">
    <location>
        <begin position="212"/>
        <end position="233"/>
    </location>
</feature>
<name>A0A8K0NSQ8_9TREE</name>
<dbReference type="AlphaFoldDB" id="A0A8K0NSQ8"/>
<accession>A0A8K0NSQ8</accession>
<feature type="domain" description="Amino acid transporter transmembrane" evidence="10">
    <location>
        <begin position="175"/>
        <end position="571"/>
    </location>
</feature>
<dbReference type="InterPro" id="IPR013057">
    <property type="entry name" value="AA_transpt_TM"/>
</dbReference>
<feature type="transmembrane region" description="Helical" evidence="9">
    <location>
        <begin position="553"/>
        <end position="571"/>
    </location>
</feature>
<keyword evidence="4 9" id="KW-0812">Transmembrane</keyword>
<feature type="compositionally biased region" description="Polar residues" evidence="8">
    <location>
        <begin position="89"/>
        <end position="102"/>
    </location>
</feature>
<feature type="transmembrane region" description="Helical" evidence="9">
    <location>
        <begin position="392"/>
        <end position="414"/>
    </location>
</feature>
<evidence type="ECO:0000313" key="11">
    <source>
        <dbReference type="EMBL" id="KAG7566863.1"/>
    </source>
</evidence>
<proteinExistence type="inferred from homology"/>
<feature type="transmembrane region" description="Helical" evidence="9">
    <location>
        <begin position="530"/>
        <end position="547"/>
    </location>
</feature>
<keyword evidence="6 9" id="KW-1133">Transmembrane helix</keyword>
<feature type="transmembrane region" description="Helical" evidence="9">
    <location>
        <begin position="315"/>
        <end position="333"/>
    </location>
</feature>
<keyword evidence="12" id="KW-1185">Reference proteome</keyword>
<evidence type="ECO:0000256" key="5">
    <source>
        <dbReference type="ARBA" id="ARBA00022970"/>
    </source>
</evidence>
<feature type="transmembrane region" description="Helical" evidence="9">
    <location>
        <begin position="434"/>
        <end position="452"/>
    </location>
</feature>
<dbReference type="PANTHER" id="PTHR22950:SF692">
    <property type="entry name" value="TRANSMEMBRANE AMINO ACID TRANSPORTER FAMILY PROTEIN"/>
    <property type="match status" value="1"/>
</dbReference>
<dbReference type="GO" id="GO:0015179">
    <property type="term" value="F:L-amino acid transmembrane transporter activity"/>
    <property type="evidence" value="ECO:0007669"/>
    <property type="project" value="TreeGrafter"/>
</dbReference>
<feature type="compositionally biased region" description="Polar residues" evidence="8">
    <location>
        <begin position="9"/>
        <end position="18"/>
    </location>
</feature>
<evidence type="ECO:0000256" key="1">
    <source>
        <dbReference type="ARBA" id="ARBA00004141"/>
    </source>
</evidence>
<reference evidence="11" key="1">
    <citation type="submission" date="2020-04" db="EMBL/GenBank/DDBJ databases">
        <title>Analysis of mating type loci in Filobasidium floriforme.</title>
        <authorList>
            <person name="Nowrousian M."/>
        </authorList>
    </citation>
    <scope>NUCLEOTIDE SEQUENCE</scope>
    <source>
        <strain evidence="11">CBS 6242</strain>
    </source>
</reference>
<gene>
    <name evidence="11" type="ORF">FFLO_01364</name>
</gene>
<dbReference type="GO" id="GO:0005774">
    <property type="term" value="C:vacuolar membrane"/>
    <property type="evidence" value="ECO:0007669"/>
    <property type="project" value="TreeGrafter"/>
</dbReference>
<evidence type="ECO:0000256" key="2">
    <source>
        <dbReference type="ARBA" id="ARBA00008066"/>
    </source>
</evidence>
<keyword evidence="5" id="KW-0029">Amino-acid transport</keyword>
<comment type="similarity">
    <text evidence="2">Belongs to the amino acid/polyamine transporter 2 family.</text>
</comment>
<evidence type="ECO:0000256" key="4">
    <source>
        <dbReference type="ARBA" id="ARBA00022692"/>
    </source>
</evidence>
<dbReference type="Proteomes" id="UP000812966">
    <property type="component" value="Unassembled WGS sequence"/>
</dbReference>
<organism evidence="11 12">
    <name type="scientific">Filobasidium floriforme</name>
    <dbReference type="NCBI Taxonomy" id="5210"/>
    <lineage>
        <taxon>Eukaryota</taxon>
        <taxon>Fungi</taxon>
        <taxon>Dikarya</taxon>
        <taxon>Basidiomycota</taxon>
        <taxon>Agaricomycotina</taxon>
        <taxon>Tremellomycetes</taxon>
        <taxon>Filobasidiales</taxon>
        <taxon>Filobasidiaceae</taxon>
        <taxon>Filobasidium</taxon>
    </lineage>
</organism>
<feature type="compositionally biased region" description="Acidic residues" evidence="8">
    <location>
        <begin position="42"/>
        <end position="52"/>
    </location>
</feature>
<feature type="transmembrane region" description="Helical" evidence="9">
    <location>
        <begin position="359"/>
        <end position="380"/>
    </location>
</feature>
<dbReference type="PANTHER" id="PTHR22950">
    <property type="entry name" value="AMINO ACID TRANSPORTER"/>
    <property type="match status" value="1"/>
</dbReference>
<sequence length="574" mass="61781">MRRWDSERTITSGNAFDQSTKDYRGWTGPAPSESDEIKESEVSLNEESETEEDLPRADVQPLRKASAISLRLPTEFSRGIPGRGLTPLSPGSNALEPSSSTPLAKPRRASNLSALSTPVRRDARQGSFASYNRGIRRGSMTLALSPGAQEQAVLQARKMSVGVKDIKGRQVEVGRSTSGQTMFNAIAVLVGIGVLSEPLAFAYAGWIGGTALLIFFGFVTNYTAKLLAAIIMSDPDCQGYSDLGIKAFGWKARLWVDVLFCCELFALAIAWIVLLGDSLEALLGHFSSDGWKIVGFFIVAPTTLLPLHLLSIPSLISLFSSLLLIVILLIDGFSKNAAPGSILHPVRTNLGPQMENYNFLGGLGLLIAGFGGHAIIPSLAIDMKSPEKFDRVVNWAFGIASIIFAISGTAGYLMFGDNVSDAIMKDLLLPQYGFSIPLNQVATWMIVINPIAKFALCCRPLNLTVETLLGINSVPPPPHDHKGKTGLSAEQDPMESAYTITTGAFPVQPIDNDAPSDYAKSEKRKTFMRVVARGGVTAACVVVAIMLPEFGRLMAFLGSFTTFCICVLLPVSRS</sequence>
<evidence type="ECO:0000256" key="8">
    <source>
        <dbReference type="SAM" id="MobiDB-lite"/>
    </source>
</evidence>
<evidence type="ECO:0000259" key="10">
    <source>
        <dbReference type="Pfam" id="PF01490"/>
    </source>
</evidence>